<name>A0ABP7LSR9_9ACTN</name>
<proteinExistence type="predicted"/>
<dbReference type="EMBL" id="BAAAZA010000060">
    <property type="protein sequence ID" value="GAA3905350.1"/>
    <property type="molecule type" value="Genomic_DNA"/>
</dbReference>
<organism evidence="2 3">
    <name type="scientific">Streptomyces lannensis</name>
    <dbReference type="NCBI Taxonomy" id="766498"/>
    <lineage>
        <taxon>Bacteria</taxon>
        <taxon>Bacillati</taxon>
        <taxon>Actinomycetota</taxon>
        <taxon>Actinomycetes</taxon>
        <taxon>Kitasatosporales</taxon>
        <taxon>Streptomycetaceae</taxon>
        <taxon>Streptomyces</taxon>
    </lineage>
</organism>
<dbReference type="RefSeq" id="WP_345554381.1">
    <property type="nucleotide sequence ID" value="NZ_BAAAZA010000060.1"/>
</dbReference>
<keyword evidence="3" id="KW-1185">Reference proteome</keyword>
<feature type="transmembrane region" description="Helical" evidence="1">
    <location>
        <begin position="80"/>
        <end position="98"/>
    </location>
</feature>
<feature type="transmembrane region" description="Helical" evidence="1">
    <location>
        <begin position="187"/>
        <end position="206"/>
    </location>
</feature>
<accession>A0ABP7LSR9</accession>
<keyword evidence="1" id="KW-1133">Transmembrane helix</keyword>
<feature type="transmembrane region" description="Helical" evidence="1">
    <location>
        <begin position="235"/>
        <end position="256"/>
    </location>
</feature>
<feature type="transmembrane region" description="Helical" evidence="1">
    <location>
        <begin position="159"/>
        <end position="180"/>
    </location>
</feature>
<reference evidence="3" key="1">
    <citation type="journal article" date="2019" name="Int. J. Syst. Evol. Microbiol.">
        <title>The Global Catalogue of Microorganisms (GCM) 10K type strain sequencing project: providing services to taxonomists for standard genome sequencing and annotation.</title>
        <authorList>
            <consortium name="The Broad Institute Genomics Platform"/>
            <consortium name="The Broad Institute Genome Sequencing Center for Infectious Disease"/>
            <person name="Wu L."/>
            <person name="Ma J."/>
        </authorList>
    </citation>
    <scope>NUCLEOTIDE SEQUENCE [LARGE SCALE GENOMIC DNA]</scope>
    <source>
        <strain evidence="3">JCM 16578</strain>
    </source>
</reference>
<feature type="transmembrane region" description="Helical" evidence="1">
    <location>
        <begin position="36"/>
        <end position="54"/>
    </location>
</feature>
<protein>
    <submittedName>
        <fullName evidence="2">ABC transporter</fullName>
    </submittedName>
</protein>
<gene>
    <name evidence="2" type="ORF">GCM10022207_88380</name>
</gene>
<comment type="caution">
    <text evidence="2">The sequence shown here is derived from an EMBL/GenBank/DDBJ whole genome shotgun (WGS) entry which is preliminary data.</text>
</comment>
<feature type="transmembrane region" description="Helical" evidence="1">
    <location>
        <begin position="119"/>
        <end position="139"/>
    </location>
</feature>
<keyword evidence="1" id="KW-0812">Transmembrane</keyword>
<dbReference type="Proteomes" id="UP001501563">
    <property type="component" value="Unassembled WGS sequence"/>
</dbReference>
<evidence type="ECO:0000313" key="2">
    <source>
        <dbReference type="EMBL" id="GAA3905350.1"/>
    </source>
</evidence>
<keyword evidence="1" id="KW-0472">Membrane</keyword>
<evidence type="ECO:0000313" key="3">
    <source>
        <dbReference type="Proteomes" id="UP001501563"/>
    </source>
</evidence>
<sequence length="516" mass="54380">MSTVVERTSAVPARVRSGRHSASAVVALARFEARELLLTIPVFVFFALYLGATLRKPLFSRDGMDDFPVLQNADRATQSGSLFLGIACLVCVHAAVLRSRRHGTDRHFGVLVMEPWQRTVAHALSVVPFAAVTAVVTAIEYGWAALKPGAVGRGSAAELAVAPLVVLLCGAVGVLLARLYPRMAGGPLFVVVGFATFMVASSVAGGRLHWLNWLQPVITEDGSPPVPSDVLGRPAGWHALYLVGLAALVLCLAVLLGGGRTRMLKALTFVALGATAVGIAGQSPNHEAALTEARAQLSRTPQAVQSCVAHGRSTYCSFPEWTDWRDDWARVVDRVQDLAGGAAGGTRLTIRQRIPVLHDLSSDSAMTPSSTPREVTVGTRWGGSRVPEFAVGVASVLVTGDEEAVPGLCDARVVTVMWLALAAQDDPVAALRSVSLNGGGGGSAVVMTPTEPLSMSAEQARIVRELLRRPHYEVTARVKAHWTELTSTATSQARVAELLGVPPAKGAAGKGEPCEE</sequence>
<evidence type="ECO:0000256" key="1">
    <source>
        <dbReference type="SAM" id="Phobius"/>
    </source>
</evidence>